<comment type="caution">
    <text evidence="3">The sequence shown here is derived from an EMBL/GenBank/DDBJ whole genome shotgun (WGS) entry which is preliminary data.</text>
</comment>
<accession>A0AAD3HLY1</accession>
<evidence type="ECO:0000313" key="4">
    <source>
        <dbReference type="Proteomes" id="UP001054857"/>
    </source>
</evidence>
<dbReference type="AlphaFoldDB" id="A0AAD3HLY1"/>
<evidence type="ECO:0000256" key="1">
    <source>
        <dbReference type="ARBA" id="ARBA00010520"/>
    </source>
</evidence>
<evidence type="ECO:0000256" key="2">
    <source>
        <dbReference type="RuleBase" id="RU363120"/>
    </source>
</evidence>
<keyword evidence="4" id="KW-1185">Reference proteome</keyword>
<gene>
    <name evidence="3" type="ORF">Agub_g6987</name>
</gene>
<proteinExistence type="inferred from homology"/>
<dbReference type="EMBL" id="BMAR01000010">
    <property type="protein sequence ID" value="GFR45592.1"/>
    <property type="molecule type" value="Genomic_DNA"/>
</dbReference>
<dbReference type="Pfam" id="PF04667">
    <property type="entry name" value="Endosulfine"/>
    <property type="match status" value="1"/>
</dbReference>
<name>A0AAD3HLY1_9CHLO</name>
<comment type="similarity">
    <text evidence="1 2">Belongs to the endosulfine family.</text>
</comment>
<dbReference type="Proteomes" id="UP001054857">
    <property type="component" value="Unassembled WGS sequence"/>
</dbReference>
<organism evidence="3 4">
    <name type="scientific">Astrephomene gubernaculifera</name>
    <dbReference type="NCBI Taxonomy" id="47775"/>
    <lineage>
        <taxon>Eukaryota</taxon>
        <taxon>Viridiplantae</taxon>
        <taxon>Chlorophyta</taxon>
        <taxon>core chlorophytes</taxon>
        <taxon>Chlorophyceae</taxon>
        <taxon>CS clade</taxon>
        <taxon>Chlamydomonadales</taxon>
        <taxon>Astrephomenaceae</taxon>
        <taxon>Astrephomene</taxon>
    </lineage>
</organism>
<evidence type="ECO:0000313" key="3">
    <source>
        <dbReference type="EMBL" id="GFR45592.1"/>
    </source>
</evidence>
<dbReference type="InterPro" id="IPR006760">
    <property type="entry name" value="Endosulphine"/>
</dbReference>
<sequence length="122" mass="13740">MQQPLADDLSSTSFSSTELDVMDTARQEEYLIEKYGRLSLKQRALMGKKQTRRYFDSADWSLQKQGKLEPDVFLGFDCPIDQLPVKSEPTVPGPRQRSAMDHVGWAEPAVLPANAARNVIDI</sequence>
<protein>
    <submittedName>
        <fullName evidence="3">Uncharacterized protein</fullName>
    </submittedName>
</protein>
<reference evidence="3 4" key="1">
    <citation type="journal article" date="2021" name="Sci. Rep.">
        <title>Genome sequencing of the multicellular alga Astrephomene provides insights into convergent evolution of germ-soma differentiation.</title>
        <authorList>
            <person name="Yamashita S."/>
            <person name="Yamamoto K."/>
            <person name="Matsuzaki R."/>
            <person name="Suzuki S."/>
            <person name="Yamaguchi H."/>
            <person name="Hirooka S."/>
            <person name="Minakuchi Y."/>
            <person name="Miyagishima S."/>
            <person name="Kawachi M."/>
            <person name="Toyoda A."/>
            <person name="Nozaki H."/>
        </authorList>
    </citation>
    <scope>NUCLEOTIDE SEQUENCE [LARGE SCALE GENOMIC DNA]</scope>
    <source>
        <strain evidence="3 4">NIES-4017</strain>
    </source>
</reference>